<dbReference type="EMBL" id="CP012332">
    <property type="protein sequence ID" value="AKU91777.1"/>
    <property type="molecule type" value="Genomic_DNA"/>
</dbReference>
<dbReference type="GO" id="GO:0005524">
    <property type="term" value="F:ATP binding"/>
    <property type="evidence" value="ECO:0007669"/>
    <property type="project" value="InterPro"/>
</dbReference>
<dbReference type="RefSeq" id="WP_050726043.1">
    <property type="nucleotide sequence ID" value="NZ_CP012332.1"/>
</dbReference>
<sequence>MLLDLVGDRRLVICSGAGGVGKTTTSAAIALAAARSGRRAVVLTIDPAKRLADALGLPSLPSEPEPVPRELLDAAGVPPEGSLHALMLDPKATFDELVRRLNAPAEAQRILSNRMYQNVSELLAGLQEYAAEEKLHQLGSDPRFDVVVVDTPPTRNALDFLEAPNKLSRFLDERVLKWFAPQEPKRFGFLQRTGKVVGGVLGKVFGESFTEELGGFLGALGGMTATFRSHAEEVRRMLASPGAVFLLVTAPEAAALDDALFFRHKLAELGLPFGGYVVNRLLPERPPPTESERQATEAALVHELGEEKARALLQRLEASYGQERARALLERAMLDRLQAQGSAKVVGIPRLEGEIADLPGLAQLDRLAFVP</sequence>
<keyword evidence="5" id="KW-1185">Reference proteome</keyword>
<dbReference type="OrthoDB" id="5490584at2"/>
<dbReference type="PANTHER" id="PTHR10803">
    <property type="entry name" value="ARSENICAL PUMP-DRIVING ATPASE ARSENITE-TRANSLOCATING ATPASE"/>
    <property type="match status" value="1"/>
</dbReference>
<dbReference type="Pfam" id="PF02374">
    <property type="entry name" value="ArsA_ATPase"/>
    <property type="match status" value="1"/>
</dbReference>
<comment type="catalytic activity">
    <reaction evidence="1">
        <text>arsenite(in) + ATP + H2O = arsenite(out) + ADP + phosphate + H(+)</text>
        <dbReference type="Rhea" id="RHEA:11348"/>
        <dbReference type="ChEBI" id="CHEBI:15377"/>
        <dbReference type="ChEBI" id="CHEBI:15378"/>
        <dbReference type="ChEBI" id="CHEBI:29242"/>
        <dbReference type="ChEBI" id="CHEBI:30616"/>
        <dbReference type="ChEBI" id="CHEBI:43474"/>
        <dbReference type="ChEBI" id="CHEBI:456216"/>
        <dbReference type="EC" id="7.3.2.7"/>
    </reaction>
</comment>
<evidence type="ECO:0000256" key="2">
    <source>
        <dbReference type="ARBA" id="ARBA00066752"/>
    </source>
</evidence>
<dbReference type="SUPFAM" id="SSF52540">
    <property type="entry name" value="P-loop containing nucleoside triphosphate hydrolases"/>
    <property type="match status" value="1"/>
</dbReference>
<dbReference type="PANTHER" id="PTHR10803:SF26">
    <property type="entry name" value="ANION TRANSPORTER ATPASE-RELATED"/>
    <property type="match status" value="1"/>
</dbReference>
<evidence type="ECO:0000313" key="5">
    <source>
        <dbReference type="Proteomes" id="UP000055590"/>
    </source>
</evidence>
<dbReference type="Proteomes" id="UP000055590">
    <property type="component" value="Chromosome"/>
</dbReference>
<feature type="domain" description="ArsA/GET3 Anion-transporting ATPase-like" evidence="3">
    <location>
        <begin position="10"/>
        <end position="302"/>
    </location>
</feature>
<dbReference type="Gene3D" id="3.40.50.300">
    <property type="entry name" value="P-loop containing nucleotide triphosphate hydrolases"/>
    <property type="match status" value="1"/>
</dbReference>
<proteinExistence type="predicted"/>
<dbReference type="EC" id="7.3.2.7" evidence="2"/>
<dbReference type="GO" id="GO:0016887">
    <property type="term" value="F:ATP hydrolysis activity"/>
    <property type="evidence" value="ECO:0007669"/>
    <property type="project" value="InterPro"/>
</dbReference>
<dbReference type="AlphaFoldDB" id="A0A0K1PE58"/>
<dbReference type="InterPro" id="IPR016300">
    <property type="entry name" value="ATPase_ArsA/GET3"/>
</dbReference>
<evidence type="ECO:0000256" key="1">
    <source>
        <dbReference type="ARBA" id="ARBA00052296"/>
    </source>
</evidence>
<dbReference type="KEGG" id="vin:AKJ08_2164"/>
<dbReference type="InterPro" id="IPR027417">
    <property type="entry name" value="P-loop_NTPase"/>
</dbReference>
<organism evidence="4 5">
    <name type="scientific">Vulgatibacter incomptus</name>
    <dbReference type="NCBI Taxonomy" id="1391653"/>
    <lineage>
        <taxon>Bacteria</taxon>
        <taxon>Pseudomonadati</taxon>
        <taxon>Myxococcota</taxon>
        <taxon>Myxococcia</taxon>
        <taxon>Myxococcales</taxon>
        <taxon>Cystobacterineae</taxon>
        <taxon>Vulgatibacteraceae</taxon>
        <taxon>Vulgatibacter</taxon>
    </lineage>
</organism>
<reference evidence="4 5" key="1">
    <citation type="submission" date="2015-08" db="EMBL/GenBank/DDBJ databases">
        <authorList>
            <person name="Babu N.S."/>
            <person name="Beckwith C.J."/>
            <person name="Beseler K.G."/>
            <person name="Brison A."/>
            <person name="Carone J.V."/>
            <person name="Caskin T.P."/>
            <person name="Diamond M."/>
            <person name="Durham M.E."/>
            <person name="Foxe J.M."/>
            <person name="Go M."/>
            <person name="Henderson B.A."/>
            <person name="Jones I.B."/>
            <person name="McGettigan J.A."/>
            <person name="Micheletti S.J."/>
            <person name="Nasrallah M.E."/>
            <person name="Ortiz D."/>
            <person name="Piller C.R."/>
            <person name="Privatt S.R."/>
            <person name="Schneider S.L."/>
            <person name="Sharp S."/>
            <person name="Smith T.C."/>
            <person name="Stanton J.D."/>
            <person name="Ullery H.E."/>
            <person name="Wilson R.J."/>
            <person name="Serrano M.G."/>
            <person name="Buck G."/>
            <person name="Lee V."/>
            <person name="Wang Y."/>
            <person name="Carvalho R."/>
            <person name="Voegtly L."/>
            <person name="Shi R."/>
            <person name="Duckworth R."/>
            <person name="Johnson A."/>
            <person name="Loviza R."/>
            <person name="Walstead R."/>
            <person name="Shah Z."/>
            <person name="Kiflezghi M."/>
            <person name="Wade K."/>
            <person name="Ball S.L."/>
            <person name="Bradley K.W."/>
            <person name="Asai D.J."/>
            <person name="Bowman C.A."/>
            <person name="Russell D.A."/>
            <person name="Pope W.H."/>
            <person name="Jacobs-Sera D."/>
            <person name="Hendrix R.W."/>
            <person name="Hatfull G.F."/>
        </authorList>
    </citation>
    <scope>NUCLEOTIDE SEQUENCE [LARGE SCALE GENOMIC DNA]</scope>
    <source>
        <strain evidence="4 5">DSM 27710</strain>
    </source>
</reference>
<dbReference type="PATRIC" id="fig|1391653.3.peg.2262"/>
<accession>A0A0K1PE58</accession>
<gene>
    <name evidence="4" type="ORF">AKJ08_2164</name>
</gene>
<dbReference type="InterPro" id="IPR025723">
    <property type="entry name" value="ArsA/GET3_ATPase-like"/>
</dbReference>
<protein>
    <recommendedName>
        <fullName evidence="2">arsenite-transporting ATPase</fullName>
        <ecNumber evidence="2">7.3.2.7</ecNumber>
    </recommendedName>
</protein>
<dbReference type="STRING" id="1391653.AKJ08_2164"/>
<evidence type="ECO:0000313" key="4">
    <source>
        <dbReference type="EMBL" id="AKU91777.1"/>
    </source>
</evidence>
<name>A0A0K1PE58_9BACT</name>
<dbReference type="GO" id="GO:0015446">
    <property type="term" value="F:ATPase-coupled arsenite transmembrane transporter activity"/>
    <property type="evidence" value="ECO:0007669"/>
    <property type="project" value="UniProtKB-EC"/>
</dbReference>
<evidence type="ECO:0000259" key="3">
    <source>
        <dbReference type="Pfam" id="PF02374"/>
    </source>
</evidence>